<evidence type="ECO:0000256" key="11">
    <source>
        <dbReference type="ARBA" id="ARBA00023306"/>
    </source>
</evidence>
<organism evidence="15 16">
    <name type="scientific">Ladona fulva</name>
    <name type="common">Scarce chaser dragonfly</name>
    <name type="synonym">Libellula fulva</name>
    <dbReference type="NCBI Taxonomy" id="123851"/>
    <lineage>
        <taxon>Eukaryota</taxon>
        <taxon>Metazoa</taxon>
        <taxon>Ecdysozoa</taxon>
        <taxon>Arthropoda</taxon>
        <taxon>Hexapoda</taxon>
        <taxon>Insecta</taxon>
        <taxon>Pterygota</taxon>
        <taxon>Palaeoptera</taxon>
        <taxon>Odonata</taxon>
        <taxon>Epiprocta</taxon>
        <taxon>Anisoptera</taxon>
        <taxon>Libelluloidea</taxon>
        <taxon>Libellulidae</taxon>
        <taxon>Ladona</taxon>
    </lineage>
</organism>
<gene>
    <name evidence="15" type="ORF">J437_LFUL006678</name>
</gene>
<feature type="compositionally biased region" description="Polar residues" evidence="13">
    <location>
        <begin position="505"/>
        <end position="516"/>
    </location>
</feature>
<feature type="region of interest" description="Disordered" evidence="13">
    <location>
        <begin position="255"/>
        <end position="276"/>
    </location>
</feature>
<evidence type="ECO:0000256" key="7">
    <source>
        <dbReference type="ARBA" id="ARBA00023054"/>
    </source>
</evidence>
<dbReference type="Proteomes" id="UP000792457">
    <property type="component" value="Unassembled WGS sequence"/>
</dbReference>
<keyword evidence="10" id="KW-0539">Nucleus</keyword>
<dbReference type="PANTHER" id="PTHR46600:SF1">
    <property type="entry name" value="THAP DOMAIN-CONTAINING PROTEIN 1"/>
    <property type="match status" value="1"/>
</dbReference>
<dbReference type="Pfam" id="PF05485">
    <property type="entry name" value="THAP"/>
    <property type="match status" value="1"/>
</dbReference>
<dbReference type="InterPro" id="IPR038441">
    <property type="entry name" value="THAP_Znf_sf"/>
</dbReference>
<feature type="compositionally biased region" description="Polar residues" evidence="13">
    <location>
        <begin position="267"/>
        <end position="276"/>
    </location>
</feature>
<evidence type="ECO:0000256" key="1">
    <source>
        <dbReference type="ARBA" id="ARBA00004642"/>
    </source>
</evidence>
<evidence type="ECO:0000256" key="8">
    <source>
        <dbReference type="ARBA" id="ARBA00023125"/>
    </source>
</evidence>
<keyword evidence="3" id="KW-0479">Metal-binding</keyword>
<proteinExistence type="inferred from homology"/>
<reference evidence="15" key="2">
    <citation type="submission" date="2017-10" db="EMBL/GenBank/DDBJ databases">
        <title>Ladona fulva Genome sequencing and assembly.</title>
        <authorList>
            <person name="Murali S."/>
            <person name="Richards S."/>
            <person name="Bandaranaike D."/>
            <person name="Bellair M."/>
            <person name="Blankenburg K."/>
            <person name="Chao H."/>
            <person name="Dinh H."/>
            <person name="Doddapaneni H."/>
            <person name="Dugan-Rocha S."/>
            <person name="Elkadiri S."/>
            <person name="Gnanaolivu R."/>
            <person name="Hernandez B."/>
            <person name="Skinner E."/>
            <person name="Javaid M."/>
            <person name="Lee S."/>
            <person name="Li M."/>
            <person name="Ming W."/>
            <person name="Munidasa M."/>
            <person name="Muniz J."/>
            <person name="Nguyen L."/>
            <person name="Hughes D."/>
            <person name="Osuji N."/>
            <person name="Pu L.-L."/>
            <person name="Puazo M."/>
            <person name="Qu C."/>
            <person name="Quiroz J."/>
            <person name="Raj R."/>
            <person name="Weissenberger G."/>
            <person name="Xin Y."/>
            <person name="Zou X."/>
            <person name="Han Y."/>
            <person name="Worley K."/>
            <person name="Muzny D."/>
            <person name="Gibbs R."/>
        </authorList>
    </citation>
    <scope>NUCLEOTIDE SEQUENCE</scope>
    <source>
        <strain evidence="15">Sampled in the wild</strain>
    </source>
</reference>
<dbReference type="AlphaFoldDB" id="A0A8K0P2L8"/>
<dbReference type="GO" id="GO:0008270">
    <property type="term" value="F:zinc ion binding"/>
    <property type="evidence" value="ECO:0007669"/>
    <property type="project" value="UniProtKB-KW"/>
</dbReference>
<dbReference type="SUPFAM" id="SSF57716">
    <property type="entry name" value="Glucocorticoid receptor-like (DNA-binding domain)"/>
    <property type="match status" value="1"/>
</dbReference>
<dbReference type="PANTHER" id="PTHR46600">
    <property type="entry name" value="THAP DOMAIN-CONTAINING"/>
    <property type="match status" value="1"/>
</dbReference>
<reference evidence="15" key="1">
    <citation type="submission" date="2013-04" db="EMBL/GenBank/DDBJ databases">
        <authorList>
            <person name="Qu J."/>
            <person name="Murali S.C."/>
            <person name="Bandaranaike D."/>
            <person name="Bellair M."/>
            <person name="Blankenburg K."/>
            <person name="Chao H."/>
            <person name="Dinh H."/>
            <person name="Doddapaneni H."/>
            <person name="Downs B."/>
            <person name="Dugan-Rocha S."/>
            <person name="Elkadiri S."/>
            <person name="Gnanaolivu R.D."/>
            <person name="Hernandez B."/>
            <person name="Javaid M."/>
            <person name="Jayaseelan J.C."/>
            <person name="Lee S."/>
            <person name="Li M."/>
            <person name="Ming W."/>
            <person name="Munidasa M."/>
            <person name="Muniz J."/>
            <person name="Nguyen L."/>
            <person name="Ongeri F."/>
            <person name="Osuji N."/>
            <person name="Pu L.-L."/>
            <person name="Puazo M."/>
            <person name="Qu C."/>
            <person name="Quiroz J."/>
            <person name="Raj R."/>
            <person name="Weissenberger G."/>
            <person name="Xin Y."/>
            <person name="Zou X."/>
            <person name="Han Y."/>
            <person name="Richards S."/>
            <person name="Worley K."/>
            <person name="Muzny D."/>
            <person name="Gibbs R."/>
        </authorList>
    </citation>
    <scope>NUCLEOTIDE SEQUENCE</scope>
    <source>
        <strain evidence="15">Sampled in the wild</strain>
    </source>
</reference>
<keyword evidence="9" id="KW-0804">Transcription</keyword>
<feature type="region of interest" description="Disordered" evidence="13">
    <location>
        <begin position="500"/>
        <end position="519"/>
    </location>
</feature>
<feature type="region of interest" description="Disordered" evidence="13">
    <location>
        <begin position="210"/>
        <end position="233"/>
    </location>
</feature>
<dbReference type="InterPro" id="IPR006612">
    <property type="entry name" value="THAP_Znf"/>
</dbReference>
<dbReference type="Gene3D" id="6.20.210.20">
    <property type="entry name" value="THAP domain"/>
    <property type="match status" value="1"/>
</dbReference>
<keyword evidence="5" id="KW-0862">Zinc</keyword>
<keyword evidence="16" id="KW-1185">Reference proteome</keyword>
<protein>
    <recommendedName>
        <fullName evidence="14">THAP-type domain-containing protein</fullName>
    </recommendedName>
</protein>
<dbReference type="PROSITE" id="PS50950">
    <property type="entry name" value="ZF_THAP"/>
    <property type="match status" value="1"/>
</dbReference>
<dbReference type="SMART" id="SM00692">
    <property type="entry name" value="DM3"/>
    <property type="match status" value="1"/>
</dbReference>
<keyword evidence="7" id="KW-0175">Coiled coil</keyword>
<dbReference type="InterPro" id="IPR026516">
    <property type="entry name" value="THAP1/10"/>
</dbReference>
<evidence type="ECO:0000256" key="2">
    <source>
        <dbReference type="ARBA" id="ARBA00006177"/>
    </source>
</evidence>
<accession>A0A8K0P2L8</accession>
<evidence type="ECO:0000256" key="13">
    <source>
        <dbReference type="SAM" id="MobiDB-lite"/>
    </source>
</evidence>
<evidence type="ECO:0000256" key="12">
    <source>
        <dbReference type="PROSITE-ProRule" id="PRU00309"/>
    </source>
</evidence>
<keyword evidence="11" id="KW-0131">Cell cycle</keyword>
<evidence type="ECO:0000256" key="10">
    <source>
        <dbReference type="ARBA" id="ARBA00023242"/>
    </source>
</evidence>
<dbReference type="GO" id="GO:0043565">
    <property type="term" value="F:sequence-specific DNA binding"/>
    <property type="evidence" value="ECO:0007669"/>
    <property type="project" value="InterPro"/>
</dbReference>
<sequence>MVNSCAAYNCTERYRKGGVAFHSFPASKELREKWIKALRRSNFTPNRYSKLCAKHFTPDCYETAPWSYMKRLKKGAVPTLFEFTQKRKYQKKSLDDSPVRSQDSYSLHTQKGSFLNNYILRTVYRGVATGCNWILTFNRIPVSRSPGRRKQLIIERKEFNTSDADPSESHPVKFPSKQKKQSEDIVEPENNASLPSKRCRKKKTFSNDFVSEDWTSKRRGRSNKPGKEGEEAKNLSVKVGKLGLVKEINILETEKETAPQDAPSGMFSGSKNNDSSAEICEGLESSNDGRERTNVECRSAEKITVNEAMNGSDGIILKTISCTIPCEASIEKIQSECNQITIRDQEKHILVESTGAGGFFFQKSTVSDSTGLEMGNVNIEDFFKASNNVKNVNENLQRNAVSELIVAATALQDISTSQEHIAMIDTNVGGVIAAKNIDNCNTSSKNVAASSTSTSNQKDSSVFKLNLEEEEAMLQRCKQLGEAAKRKKLVRLKKVISGSGREPVSGNQMQKNSSTEDVVLKNSRRKSYLGDFKQEDLVSPEKAAKCLKVAQKRLSKNVTKVVTQSRKLFSGKGQMPRVASHPVFKGMVQVYDDLFPSPDVQYVGLSLKRGQSLGFMLLLSPKSMCSFTLVRNRYIDHERRSDNRAIQPLQVNDINGGPLEVFNIRDQDFVCDKGLSSVYTIMVLEREITCKFNNHVFECPSLK</sequence>
<evidence type="ECO:0000256" key="6">
    <source>
        <dbReference type="ARBA" id="ARBA00023015"/>
    </source>
</evidence>
<evidence type="ECO:0000256" key="4">
    <source>
        <dbReference type="ARBA" id="ARBA00022771"/>
    </source>
</evidence>
<evidence type="ECO:0000256" key="9">
    <source>
        <dbReference type="ARBA" id="ARBA00023163"/>
    </source>
</evidence>
<evidence type="ECO:0000256" key="3">
    <source>
        <dbReference type="ARBA" id="ARBA00022723"/>
    </source>
</evidence>
<dbReference type="GO" id="GO:0005654">
    <property type="term" value="C:nucleoplasm"/>
    <property type="evidence" value="ECO:0007669"/>
    <property type="project" value="UniProtKB-SubCell"/>
</dbReference>
<feature type="domain" description="THAP-type" evidence="14">
    <location>
        <begin position="1"/>
        <end position="81"/>
    </location>
</feature>
<comment type="similarity">
    <text evidence="2">Belongs to the THAP1 family.</text>
</comment>
<evidence type="ECO:0000313" key="15">
    <source>
        <dbReference type="EMBL" id="KAG8228799.1"/>
    </source>
</evidence>
<dbReference type="EMBL" id="KZ308389">
    <property type="protein sequence ID" value="KAG8228799.1"/>
    <property type="molecule type" value="Genomic_DNA"/>
</dbReference>
<dbReference type="OrthoDB" id="7312725at2759"/>
<feature type="region of interest" description="Disordered" evidence="13">
    <location>
        <begin position="157"/>
        <end position="198"/>
    </location>
</feature>
<evidence type="ECO:0000259" key="14">
    <source>
        <dbReference type="PROSITE" id="PS50950"/>
    </source>
</evidence>
<keyword evidence="8 12" id="KW-0238">DNA-binding</keyword>
<evidence type="ECO:0000313" key="16">
    <source>
        <dbReference type="Proteomes" id="UP000792457"/>
    </source>
</evidence>
<keyword evidence="4 12" id="KW-0863">Zinc-finger</keyword>
<evidence type="ECO:0000256" key="5">
    <source>
        <dbReference type="ARBA" id="ARBA00022833"/>
    </source>
</evidence>
<dbReference type="SMART" id="SM00980">
    <property type="entry name" value="THAP"/>
    <property type="match status" value="1"/>
</dbReference>
<comment type="subcellular location">
    <subcellularLocation>
        <location evidence="1">Nucleus</location>
        <location evidence="1">Nucleoplasm</location>
    </subcellularLocation>
</comment>
<keyword evidence="6" id="KW-0805">Transcription regulation</keyword>
<comment type="caution">
    <text evidence="15">The sequence shown here is derived from an EMBL/GenBank/DDBJ whole genome shotgun (WGS) entry which is preliminary data.</text>
</comment>
<name>A0A8K0P2L8_LADFU</name>